<feature type="transmembrane region" description="Helical" evidence="1">
    <location>
        <begin position="83"/>
        <end position="105"/>
    </location>
</feature>
<evidence type="ECO:0000256" key="1">
    <source>
        <dbReference type="SAM" id="Phobius"/>
    </source>
</evidence>
<feature type="transmembrane region" description="Helical" evidence="1">
    <location>
        <begin position="12"/>
        <end position="29"/>
    </location>
</feature>
<keyword evidence="3" id="KW-1185">Reference proteome</keyword>
<feature type="transmembrane region" description="Helical" evidence="1">
    <location>
        <begin position="111"/>
        <end position="130"/>
    </location>
</feature>
<accession>A0A2G5NXD7</accession>
<comment type="caution">
    <text evidence="2">The sequence shown here is derived from an EMBL/GenBank/DDBJ whole genome shotgun (WGS) entry which is preliminary data.</text>
</comment>
<feature type="transmembrane region" description="Helical" evidence="1">
    <location>
        <begin position="35"/>
        <end position="53"/>
    </location>
</feature>
<reference evidence="2 3" key="1">
    <citation type="journal article" date="2018" name="Front. Microbiol.">
        <title>Description and Comparative Genomics of Macrococcus caseolyticus subsp. hominis subsp. nov., Macrococcus goetzii sp. nov., Macrococcus epidermidis sp. nov., and Macrococcus bohemicus sp. nov., Novel Macrococci From Human Clinical Material With Virulence Potential and Suspected Uptake of Foreign DNA by Natural Transformation.</title>
        <authorList>
            <person name="Maslanova I."/>
            <person name="Wertheimer Z."/>
            <person name="Sedlacek I."/>
            <person name="Svec P."/>
            <person name="Indrakova A."/>
            <person name="Kovarovic V."/>
            <person name="Schumann P."/>
            <person name="Sproer C."/>
            <person name="Kralova S."/>
            <person name="Sedo O."/>
            <person name="Kristofova L."/>
            <person name="Vrbovska V."/>
            <person name="Fuzik T."/>
            <person name="Petras P."/>
            <person name="Zdrahal Z."/>
            <person name="Ruzickova V."/>
            <person name="Doskar J."/>
            <person name="Pantucek R."/>
        </authorList>
    </citation>
    <scope>NUCLEOTIDE SEQUENCE [LARGE SCALE GENOMIC DNA]</scope>
    <source>
        <strain evidence="2 3">CCM 4927</strain>
    </source>
</reference>
<organism evidence="2 3">
    <name type="scientific">Macrococcoides goetzii</name>
    <dbReference type="NCBI Taxonomy" id="1891097"/>
    <lineage>
        <taxon>Bacteria</taxon>
        <taxon>Bacillati</taxon>
        <taxon>Bacillota</taxon>
        <taxon>Bacilli</taxon>
        <taxon>Bacillales</taxon>
        <taxon>Staphylococcaceae</taxon>
        <taxon>Macrococcoides</taxon>
    </lineage>
</organism>
<evidence type="ECO:0000313" key="2">
    <source>
        <dbReference type="EMBL" id="RAI79443.1"/>
    </source>
</evidence>
<evidence type="ECO:0000313" key="3">
    <source>
        <dbReference type="Proteomes" id="UP000229523"/>
    </source>
</evidence>
<keyword evidence="1" id="KW-0812">Transmembrane</keyword>
<sequence>MKRDKLIAWLNENKIIIIMNILLIIHLTYNNNFSKILYIIVVSILIFLRAVQFNKYFKHNMKKLRNDTSINYDEEQLRKDGRYFYVFTYLSYLFCLILFICFLFLEQYTLLIFIFAVIIIIIGVLIDNRFEKRSNLREILAEKDKA</sequence>
<dbReference type="AlphaFoldDB" id="A0A2G5NXD7"/>
<proteinExistence type="predicted"/>
<name>A0A2G5NXD7_9STAP</name>
<dbReference type="Proteomes" id="UP000229523">
    <property type="component" value="Unassembled WGS sequence"/>
</dbReference>
<protein>
    <submittedName>
        <fullName evidence="2">Uncharacterized protein</fullName>
    </submittedName>
</protein>
<gene>
    <name evidence="2" type="ORF">BFS35_011985</name>
</gene>
<keyword evidence="1" id="KW-0472">Membrane</keyword>
<dbReference type="EMBL" id="MJBI02000008">
    <property type="protein sequence ID" value="RAI79443.1"/>
    <property type="molecule type" value="Genomic_DNA"/>
</dbReference>
<keyword evidence="1" id="KW-1133">Transmembrane helix</keyword>